<dbReference type="Proteomes" id="UP000190890">
    <property type="component" value="Unassembled WGS sequence"/>
</dbReference>
<keyword evidence="3" id="KW-1185">Reference proteome</keyword>
<gene>
    <name evidence="2" type="ORF">CLPUN_38640</name>
</gene>
<proteinExistence type="predicted"/>
<reference evidence="2 3" key="1">
    <citation type="submission" date="2016-05" db="EMBL/GenBank/DDBJ databases">
        <title>Microbial solvent formation.</title>
        <authorList>
            <person name="Poehlein A."/>
            <person name="Montoya Solano J.D."/>
            <person name="Flitsch S."/>
            <person name="Krabben P."/>
            <person name="Duerre P."/>
            <person name="Daniel R."/>
        </authorList>
    </citation>
    <scope>NUCLEOTIDE SEQUENCE [LARGE SCALE GENOMIC DNA]</scope>
    <source>
        <strain evidence="2 3">DSM 2619</strain>
    </source>
</reference>
<dbReference type="InterPro" id="IPR009016">
    <property type="entry name" value="Fe_hydrogenase"/>
</dbReference>
<evidence type="ECO:0000313" key="2">
    <source>
        <dbReference type="EMBL" id="OOM74516.1"/>
    </source>
</evidence>
<name>A0A1S8T9T4_9CLOT</name>
<dbReference type="EMBL" id="LZZM01000198">
    <property type="protein sequence ID" value="OOM74516.1"/>
    <property type="molecule type" value="Genomic_DNA"/>
</dbReference>
<dbReference type="STRING" id="29367.CLPUN_38640"/>
<dbReference type="Gene3D" id="3.40.950.10">
    <property type="entry name" value="Fe-only Hydrogenase (Larger Subunit), Chain L, domain 3"/>
    <property type="match status" value="1"/>
</dbReference>
<comment type="caution">
    <text evidence="2">The sequence shown here is derived from an EMBL/GenBank/DDBJ whole genome shotgun (WGS) entry which is preliminary data.</text>
</comment>
<dbReference type="SUPFAM" id="SSF53920">
    <property type="entry name" value="Fe-only hydrogenase"/>
    <property type="match status" value="1"/>
</dbReference>
<dbReference type="AlphaFoldDB" id="A0A1S8T9T4"/>
<evidence type="ECO:0000313" key="3">
    <source>
        <dbReference type="Proteomes" id="UP000190890"/>
    </source>
</evidence>
<sequence>MEGVKETTIIAFDREIKIAIVSGLKNADNVVKKIKAREIHYDFVEVMACPGGCFWCRATICEGRWKI</sequence>
<protein>
    <recommendedName>
        <fullName evidence="1">Iron hydrogenase large subunit C-terminal domain-containing protein</fullName>
    </recommendedName>
</protein>
<accession>A0A1S8T9T4</accession>
<evidence type="ECO:0000259" key="1">
    <source>
        <dbReference type="Pfam" id="PF02906"/>
    </source>
</evidence>
<organism evidence="2 3">
    <name type="scientific">Clostridium puniceum</name>
    <dbReference type="NCBI Taxonomy" id="29367"/>
    <lineage>
        <taxon>Bacteria</taxon>
        <taxon>Bacillati</taxon>
        <taxon>Bacillota</taxon>
        <taxon>Clostridia</taxon>
        <taxon>Eubacteriales</taxon>
        <taxon>Clostridiaceae</taxon>
        <taxon>Clostridium</taxon>
    </lineage>
</organism>
<dbReference type="InterPro" id="IPR004108">
    <property type="entry name" value="Fe_hydrogenase_lsu_C"/>
</dbReference>
<feature type="domain" description="Iron hydrogenase large subunit C-terminal" evidence="1">
    <location>
        <begin position="2"/>
        <end position="54"/>
    </location>
</feature>
<dbReference type="Pfam" id="PF02906">
    <property type="entry name" value="Fe_hyd_lg_C"/>
    <property type="match status" value="1"/>
</dbReference>